<feature type="compositionally biased region" description="Low complexity" evidence="1">
    <location>
        <begin position="315"/>
        <end position="327"/>
    </location>
</feature>
<proteinExistence type="predicted"/>
<feature type="compositionally biased region" description="Basic and acidic residues" evidence="1">
    <location>
        <begin position="478"/>
        <end position="488"/>
    </location>
</feature>
<feature type="region of interest" description="Disordered" evidence="1">
    <location>
        <begin position="451"/>
        <end position="511"/>
    </location>
</feature>
<reference evidence="2 3" key="1">
    <citation type="submission" date="2022-03" db="EMBL/GenBank/DDBJ databases">
        <title>Complete genome sequence of Lysobacter capsici VKM B-2533 and Lysobacter gummosus 10.1.1, promising sources of lytic agents.</title>
        <authorList>
            <person name="Tarlachkov S.V."/>
            <person name="Kudryakova I.V."/>
            <person name="Afoshin A.S."/>
            <person name="Leontyevskaya E.A."/>
            <person name="Leontyevskaya N.V."/>
        </authorList>
    </citation>
    <scope>NUCLEOTIDE SEQUENCE [LARGE SCALE GENOMIC DNA]</scope>
    <source>
        <strain evidence="2 3">10.1.1</strain>
    </source>
</reference>
<dbReference type="RefSeq" id="WP_057942041.1">
    <property type="nucleotide sequence ID" value="NZ_CP011131.1"/>
</dbReference>
<dbReference type="Proteomes" id="UP000829194">
    <property type="component" value="Chromosome"/>
</dbReference>
<sequence>MDPVTETSIQDYLRADIVAADLPDLQPLLGARELLRAFSTLFHGGEESVMVRLLVLRAIGERGQAPDWTPQELREHFAYLEPVKFDTVIGRLRDNDLLLWDNESQRYRISPAGRQALSAIGLLLQFNREGDELAYVTAQIAAGQAVGRVRPDDLQHLLSRLNELREDFDQAVLSGSEHRILRAAGTLQQAWRWIEKGTQIVEEISSDLELDSHTHRVAQQIGRAQSAMLRQASVFQRALSTLDRHRVHLGASGLSSSDVNRFLRDLDIDSLAAIADDVLARSAIPAFVLSPIALDVAEYELVEREREAREDQSLPPSMAAPSSEGSPAAATDFQFAEHWLDELTALAAADGEATALSALVPRDGFSLSAYRMSLLGLIGDPGAENREGVSASMARLPLAWHVEPEFEIVERAGVAYMSRSRLQTVSEEERLQARAPRKRSRADIAEAEASDQLERVIEDGDDDSAAATGARKRAARANKTDKKTDKKTASARGTGQPARRAKAAKETAETP</sequence>
<evidence type="ECO:0000313" key="3">
    <source>
        <dbReference type="Proteomes" id="UP000829194"/>
    </source>
</evidence>
<keyword evidence="3" id="KW-1185">Reference proteome</keyword>
<gene>
    <name evidence="2" type="ORF">MOV92_06275</name>
</gene>
<protein>
    <submittedName>
        <fullName evidence="2">Uncharacterized protein</fullName>
    </submittedName>
</protein>
<name>A0ABY3XGT2_9GAMM</name>
<accession>A0ABY3XGT2</accession>
<evidence type="ECO:0000313" key="2">
    <source>
        <dbReference type="EMBL" id="UNP30856.1"/>
    </source>
</evidence>
<dbReference type="EMBL" id="CP093547">
    <property type="protein sequence ID" value="UNP30856.1"/>
    <property type="molecule type" value="Genomic_DNA"/>
</dbReference>
<feature type="region of interest" description="Disordered" evidence="1">
    <location>
        <begin position="306"/>
        <end position="327"/>
    </location>
</feature>
<organism evidence="2 3">
    <name type="scientific">Lysobacter gummosus</name>
    <dbReference type="NCBI Taxonomy" id="262324"/>
    <lineage>
        <taxon>Bacteria</taxon>
        <taxon>Pseudomonadati</taxon>
        <taxon>Pseudomonadota</taxon>
        <taxon>Gammaproteobacteria</taxon>
        <taxon>Lysobacterales</taxon>
        <taxon>Lysobacteraceae</taxon>
        <taxon>Lysobacter</taxon>
    </lineage>
</organism>
<evidence type="ECO:0000256" key="1">
    <source>
        <dbReference type="SAM" id="MobiDB-lite"/>
    </source>
</evidence>